<accession>A0ABR3EZ48</accession>
<evidence type="ECO:0000256" key="1">
    <source>
        <dbReference type="SAM" id="MobiDB-lite"/>
    </source>
</evidence>
<name>A0ABR3EZ48_9AGAR</name>
<gene>
    <name evidence="2" type="ORF">V5O48_013907</name>
</gene>
<dbReference type="EMBL" id="JBAHYK010001420">
    <property type="protein sequence ID" value="KAL0568082.1"/>
    <property type="molecule type" value="Genomic_DNA"/>
</dbReference>
<protein>
    <submittedName>
        <fullName evidence="2">Uncharacterized protein</fullName>
    </submittedName>
</protein>
<comment type="caution">
    <text evidence="2">The sequence shown here is derived from an EMBL/GenBank/DDBJ whole genome shotgun (WGS) entry which is preliminary data.</text>
</comment>
<proteinExistence type="predicted"/>
<evidence type="ECO:0000313" key="3">
    <source>
        <dbReference type="Proteomes" id="UP001465976"/>
    </source>
</evidence>
<feature type="region of interest" description="Disordered" evidence="1">
    <location>
        <begin position="128"/>
        <end position="232"/>
    </location>
</feature>
<dbReference type="Proteomes" id="UP001465976">
    <property type="component" value="Unassembled WGS sequence"/>
</dbReference>
<feature type="compositionally biased region" description="Acidic residues" evidence="1">
    <location>
        <begin position="18"/>
        <end position="34"/>
    </location>
</feature>
<feature type="compositionally biased region" description="Low complexity" evidence="1">
    <location>
        <begin position="149"/>
        <end position="166"/>
    </location>
</feature>
<feature type="region of interest" description="Disordered" evidence="1">
    <location>
        <begin position="15"/>
        <end position="59"/>
    </location>
</feature>
<keyword evidence="3" id="KW-1185">Reference proteome</keyword>
<reference evidence="2 3" key="1">
    <citation type="submission" date="2024-02" db="EMBL/GenBank/DDBJ databases">
        <title>A draft genome for the cacao thread blight pathogen Marasmius crinis-equi.</title>
        <authorList>
            <person name="Cohen S.P."/>
            <person name="Baruah I.K."/>
            <person name="Amoako-Attah I."/>
            <person name="Bukari Y."/>
            <person name="Meinhardt L.W."/>
            <person name="Bailey B.A."/>
        </authorList>
    </citation>
    <scope>NUCLEOTIDE SEQUENCE [LARGE SCALE GENOMIC DNA]</scope>
    <source>
        <strain evidence="2 3">GH-76</strain>
    </source>
</reference>
<sequence length="285" mass="31870">MLRATISACQEFERQAWEDDLGVDGGKDEDDDVDTLASPNQRPQRDDEDDEDLDKPPYLPELTLSTTHLLHSVFSTLAEFTPARAPIFQKRFESIGGNDADATERIIESVRNRIQVVYGPDHSPIRVISAPEDPPSLPYTTDTSTLSHRTQLLTSSRTDLSSSSTRYGVSDDSLSDIPVINGNSTIQQSTRRKQGRPPAASYGTGAGTGRKRRNKVEKEEKQVETQVESANTKNLSGRRFQPKLYIIHQILGGRKMFQHDRTFPLVKVYHSTAESRPIPCQATFK</sequence>
<feature type="compositionally biased region" description="Polar residues" evidence="1">
    <location>
        <begin position="138"/>
        <end position="148"/>
    </location>
</feature>
<organism evidence="2 3">
    <name type="scientific">Marasmius crinis-equi</name>
    <dbReference type="NCBI Taxonomy" id="585013"/>
    <lineage>
        <taxon>Eukaryota</taxon>
        <taxon>Fungi</taxon>
        <taxon>Dikarya</taxon>
        <taxon>Basidiomycota</taxon>
        <taxon>Agaricomycotina</taxon>
        <taxon>Agaricomycetes</taxon>
        <taxon>Agaricomycetidae</taxon>
        <taxon>Agaricales</taxon>
        <taxon>Marasmiineae</taxon>
        <taxon>Marasmiaceae</taxon>
        <taxon>Marasmius</taxon>
    </lineage>
</organism>
<evidence type="ECO:0000313" key="2">
    <source>
        <dbReference type="EMBL" id="KAL0568082.1"/>
    </source>
</evidence>